<dbReference type="GO" id="GO:0020037">
    <property type="term" value="F:heme binding"/>
    <property type="evidence" value="ECO:0007669"/>
    <property type="project" value="InterPro"/>
</dbReference>
<feature type="binding site" description="axial binding residue" evidence="10">
    <location>
        <position position="53"/>
    </location>
    <ligand>
        <name>heme c</name>
        <dbReference type="ChEBI" id="CHEBI:61717"/>
        <label>1</label>
    </ligand>
    <ligandPart>
        <name>Fe</name>
        <dbReference type="ChEBI" id="CHEBI:18248"/>
    </ligandPart>
</feature>
<evidence type="ECO:0000256" key="11">
    <source>
        <dbReference type="SAM" id="SignalP"/>
    </source>
</evidence>
<dbReference type="InterPro" id="IPR036909">
    <property type="entry name" value="Cyt_c-like_dom_sf"/>
</dbReference>
<dbReference type="GO" id="GO:0016614">
    <property type="term" value="F:oxidoreductase activity, acting on CH-OH group of donors"/>
    <property type="evidence" value="ECO:0007669"/>
    <property type="project" value="InterPro"/>
</dbReference>
<proteinExistence type="predicted"/>
<evidence type="ECO:0000256" key="9">
    <source>
        <dbReference type="PIRSR" id="PIRSR000018-50"/>
    </source>
</evidence>
<comment type="subcellular location">
    <subcellularLocation>
        <location evidence="1">Cell membrane</location>
    </subcellularLocation>
</comment>
<dbReference type="RefSeq" id="WP_227319754.1">
    <property type="nucleotide sequence ID" value="NZ_JAESVB010000001.1"/>
</dbReference>
<dbReference type="InterPro" id="IPR051459">
    <property type="entry name" value="Cytochrome_c-type_DH"/>
</dbReference>
<evidence type="ECO:0000256" key="8">
    <source>
        <dbReference type="ARBA" id="ARBA00023136"/>
    </source>
</evidence>
<evidence type="ECO:0000313" key="14">
    <source>
        <dbReference type="Proteomes" id="UP000708298"/>
    </source>
</evidence>
<organism evidence="13 14">
    <name type="scientific">Acidisoma silvae</name>
    <dbReference type="NCBI Taxonomy" id="2802396"/>
    <lineage>
        <taxon>Bacteria</taxon>
        <taxon>Pseudomonadati</taxon>
        <taxon>Pseudomonadota</taxon>
        <taxon>Alphaproteobacteria</taxon>
        <taxon>Acetobacterales</taxon>
        <taxon>Acidocellaceae</taxon>
        <taxon>Acidisoma</taxon>
    </lineage>
</organism>
<dbReference type="PANTHER" id="PTHR35008:SF8">
    <property type="entry name" value="ALCOHOL DEHYDROGENASE CYTOCHROME C SUBUNIT"/>
    <property type="match status" value="1"/>
</dbReference>
<dbReference type="GO" id="GO:0005506">
    <property type="term" value="F:iron ion binding"/>
    <property type="evidence" value="ECO:0007669"/>
    <property type="project" value="InterPro"/>
</dbReference>
<feature type="domain" description="Cytochrome c" evidence="12">
    <location>
        <begin position="326"/>
        <end position="416"/>
    </location>
</feature>
<feature type="binding site" description="covalent" evidence="9">
    <location>
        <position position="49"/>
    </location>
    <ligand>
        <name>heme c</name>
        <dbReference type="ChEBI" id="CHEBI:61717"/>
        <label>1</label>
    </ligand>
</feature>
<feature type="binding site" description="axial binding residue" evidence="10">
    <location>
        <position position="208"/>
    </location>
    <ligand>
        <name>heme c</name>
        <dbReference type="ChEBI" id="CHEBI:61717"/>
        <label>2</label>
    </ligand>
    <ligandPart>
        <name>Fe</name>
        <dbReference type="ChEBI" id="CHEBI:18248"/>
    </ligandPart>
</feature>
<dbReference type="EMBL" id="JAESVB010000001">
    <property type="protein sequence ID" value="MCB8874100.1"/>
    <property type="molecule type" value="Genomic_DNA"/>
</dbReference>
<dbReference type="PROSITE" id="PS51007">
    <property type="entry name" value="CYTC"/>
    <property type="match status" value="3"/>
</dbReference>
<feature type="domain" description="Cytochrome c" evidence="12">
    <location>
        <begin position="35"/>
        <end position="138"/>
    </location>
</feature>
<evidence type="ECO:0000313" key="13">
    <source>
        <dbReference type="EMBL" id="MCB8874100.1"/>
    </source>
</evidence>
<sequence length="440" mass="45802">MKLRHLLTGFALALSLPAFAHGANAQTTNGSADAATIAQGQYLARAGDCAACHTAPGGKPFAGGLPIQTPFGKVFTSNITPDADTGIGNWSEQDFARLMRTGVLPSGGAVLPAMPYPSYARVSDADMKALYAYFHQGVQPVAQQNTPSTIPLLGIGRYPLRAWGWIFGPGAGVAETSTTSADIGGSDAPSVARGEYLVEGLGHCGACHTTRGIGMQETALTGTSPNYLAGGGAVDGWVAPSLRGDNATGLGRWREDDIVALLKTGRNQHTAIFGGMNDVVADSMQFMSDNDLHSIAKYLKSLPAQHADAASYTYDDTQSKALFAGDASARGAQIYVDRCAACHRTDGQGYARTFPALAGNPVLQTNDPTSIIHIVLSGSRLPGIATAPSSLVMGPYAKVLNDQEIADVVTFIQTSWGNKGSTVTADQVKAMRNTATPVSP</sequence>
<keyword evidence="4 10" id="KW-0479">Metal-binding</keyword>
<dbReference type="Pfam" id="PF00034">
    <property type="entry name" value="Cytochrom_C"/>
    <property type="match status" value="3"/>
</dbReference>
<dbReference type="GO" id="GO:0005886">
    <property type="term" value="C:plasma membrane"/>
    <property type="evidence" value="ECO:0007669"/>
    <property type="project" value="UniProtKB-SubCell"/>
</dbReference>
<feature type="binding site" description="covalent" evidence="9">
    <location>
        <position position="204"/>
    </location>
    <ligand>
        <name>heme c</name>
        <dbReference type="ChEBI" id="CHEBI:61717"/>
        <label>2</label>
    </ligand>
</feature>
<comment type="caution">
    <text evidence="13">The sequence shown here is derived from an EMBL/GenBank/DDBJ whole genome shotgun (WGS) entry which is preliminary data.</text>
</comment>
<evidence type="ECO:0000256" key="10">
    <source>
        <dbReference type="PIRSR" id="PIRSR000018-51"/>
    </source>
</evidence>
<keyword evidence="2" id="KW-1003">Cell membrane</keyword>
<feature type="binding site" description="covalent" evidence="9">
    <location>
        <position position="342"/>
    </location>
    <ligand>
        <name>heme c</name>
        <dbReference type="ChEBI" id="CHEBI:61717"/>
        <label>3</label>
    </ligand>
</feature>
<feature type="binding site" description="axial binding residue" evidence="10">
    <location>
        <position position="343"/>
    </location>
    <ligand>
        <name>heme c</name>
        <dbReference type="ChEBI" id="CHEBI:61717"/>
        <label>3</label>
    </ligand>
    <ligandPart>
        <name>Fe</name>
        <dbReference type="ChEBI" id="CHEBI:18248"/>
    </ligandPart>
</feature>
<evidence type="ECO:0000256" key="7">
    <source>
        <dbReference type="ARBA" id="ARBA00023004"/>
    </source>
</evidence>
<feature type="binding site" description="covalent" evidence="9">
    <location>
        <position position="339"/>
    </location>
    <ligand>
        <name>heme c</name>
        <dbReference type="ChEBI" id="CHEBI:61717"/>
        <label>3</label>
    </ligand>
</feature>
<evidence type="ECO:0000256" key="4">
    <source>
        <dbReference type="ARBA" id="ARBA00022723"/>
    </source>
</evidence>
<evidence type="ECO:0000256" key="2">
    <source>
        <dbReference type="ARBA" id="ARBA00022475"/>
    </source>
</evidence>
<name>A0A963YPW0_9PROT</name>
<feature type="domain" description="Cytochrome c" evidence="12">
    <location>
        <begin position="189"/>
        <end position="303"/>
    </location>
</feature>
<keyword evidence="3 9" id="KW-0349">Heme</keyword>
<reference evidence="13" key="1">
    <citation type="journal article" date="2021" name="Microorganisms">
        <title>Acidisoma silvae sp. nov. and Acidisomacellulosilytica sp. nov., Two Acidophilic Bacteria Isolated from Decaying Wood, Hydrolyzing Cellulose and Producing Poly-3-hydroxybutyrate.</title>
        <authorList>
            <person name="Mieszkin S."/>
            <person name="Pouder E."/>
            <person name="Uroz S."/>
            <person name="Simon-Colin C."/>
            <person name="Alain K."/>
        </authorList>
    </citation>
    <scope>NUCLEOTIDE SEQUENCE</scope>
    <source>
        <strain evidence="13">HW T2.11</strain>
    </source>
</reference>
<feature type="signal peptide" evidence="11">
    <location>
        <begin position="1"/>
        <end position="20"/>
    </location>
</feature>
<keyword evidence="7 10" id="KW-0408">Iron</keyword>
<feature type="chain" id="PRO_5036913508" evidence="11">
    <location>
        <begin position="21"/>
        <end position="440"/>
    </location>
</feature>
<dbReference type="SUPFAM" id="SSF46626">
    <property type="entry name" value="Cytochrome c"/>
    <property type="match status" value="3"/>
</dbReference>
<dbReference type="Proteomes" id="UP000708298">
    <property type="component" value="Unassembled WGS sequence"/>
</dbReference>
<evidence type="ECO:0000259" key="12">
    <source>
        <dbReference type="PROSITE" id="PS51007"/>
    </source>
</evidence>
<dbReference type="InterPro" id="IPR009056">
    <property type="entry name" value="Cyt_c-like_dom"/>
</dbReference>
<accession>A0A963YPW0</accession>
<dbReference type="GO" id="GO:0009055">
    <property type="term" value="F:electron transfer activity"/>
    <property type="evidence" value="ECO:0007669"/>
    <property type="project" value="InterPro"/>
</dbReference>
<dbReference type="AlphaFoldDB" id="A0A963YPW0"/>
<gene>
    <name evidence="13" type="ORF">ASILVAE211_02815</name>
</gene>
<protein>
    <submittedName>
        <fullName evidence="13">Cytochrome c</fullName>
    </submittedName>
</protein>
<feature type="binding site" description="covalent" evidence="9">
    <location>
        <position position="52"/>
    </location>
    <ligand>
        <name>heme c</name>
        <dbReference type="ChEBI" id="CHEBI:61717"/>
        <label>1</label>
    </ligand>
</feature>
<dbReference type="Gene3D" id="1.10.760.10">
    <property type="entry name" value="Cytochrome c-like domain"/>
    <property type="match status" value="3"/>
</dbReference>
<keyword evidence="5 11" id="KW-0732">Signal</keyword>
<keyword evidence="6" id="KW-0677">Repeat</keyword>
<evidence type="ECO:0000256" key="6">
    <source>
        <dbReference type="ARBA" id="ARBA00022737"/>
    </source>
</evidence>
<dbReference type="PANTHER" id="PTHR35008">
    <property type="entry name" value="BLL4482 PROTEIN-RELATED"/>
    <property type="match status" value="1"/>
</dbReference>
<reference evidence="13" key="2">
    <citation type="submission" date="2021-01" db="EMBL/GenBank/DDBJ databases">
        <authorList>
            <person name="Mieszkin S."/>
            <person name="Pouder E."/>
            <person name="Alain K."/>
        </authorList>
    </citation>
    <scope>NUCLEOTIDE SEQUENCE</scope>
    <source>
        <strain evidence="13">HW T2.11</strain>
    </source>
</reference>
<keyword evidence="8" id="KW-0472">Membrane</keyword>
<dbReference type="PIRSF" id="PIRSF000018">
    <property type="entry name" value="Mb_ADH_cyt_c"/>
    <property type="match status" value="1"/>
</dbReference>
<evidence type="ECO:0000256" key="5">
    <source>
        <dbReference type="ARBA" id="ARBA00022729"/>
    </source>
</evidence>
<dbReference type="InterPro" id="IPR014353">
    <property type="entry name" value="Membr-bd_ADH_cyt_c"/>
</dbReference>
<comment type="cofactor">
    <cofactor evidence="9">
        <name>heme c</name>
        <dbReference type="ChEBI" id="CHEBI:61717"/>
    </cofactor>
    <text evidence="9">Binds 3 heme c groups covalently per subunit.</text>
</comment>
<evidence type="ECO:0000256" key="3">
    <source>
        <dbReference type="ARBA" id="ARBA00022617"/>
    </source>
</evidence>
<feature type="binding site" description="covalent" evidence="9">
    <location>
        <position position="207"/>
    </location>
    <ligand>
        <name>heme c</name>
        <dbReference type="ChEBI" id="CHEBI:61717"/>
        <label>2</label>
    </ligand>
</feature>
<evidence type="ECO:0000256" key="1">
    <source>
        <dbReference type="ARBA" id="ARBA00004236"/>
    </source>
</evidence>
<keyword evidence="14" id="KW-1185">Reference proteome</keyword>